<proteinExistence type="predicted"/>
<dbReference type="EMBL" id="JBEZVE010000006">
    <property type="protein sequence ID" value="MEU3781613.1"/>
    <property type="molecule type" value="Genomic_DNA"/>
</dbReference>
<name>A0ABV2ZGD5_9ACTN</name>
<reference evidence="1 2" key="1">
    <citation type="submission" date="2024-06" db="EMBL/GenBank/DDBJ databases">
        <title>The Natural Products Discovery Center: Release of the First 8490 Sequenced Strains for Exploring Actinobacteria Biosynthetic Diversity.</title>
        <authorList>
            <person name="Kalkreuter E."/>
            <person name="Kautsar S.A."/>
            <person name="Yang D."/>
            <person name="Bader C.D."/>
            <person name="Teijaro C.N."/>
            <person name="Fluegel L."/>
            <person name="Davis C.M."/>
            <person name="Simpson J.R."/>
            <person name="Lauterbach L."/>
            <person name="Steele A.D."/>
            <person name="Gui C."/>
            <person name="Meng S."/>
            <person name="Li G."/>
            <person name="Viehrig K."/>
            <person name="Ye F."/>
            <person name="Su P."/>
            <person name="Kiefer A.F."/>
            <person name="Nichols A."/>
            <person name="Cepeda A.J."/>
            <person name="Yan W."/>
            <person name="Fan B."/>
            <person name="Jiang Y."/>
            <person name="Adhikari A."/>
            <person name="Zheng C.-J."/>
            <person name="Schuster L."/>
            <person name="Cowan T.M."/>
            <person name="Smanski M.J."/>
            <person name="Chevrette M.G."/>
            <person name="De Carvalho L.P.S."/>
            <person name="Shen B."/>
        </authorList>
    </citation>
    <scope>NUCLEOTIDE SEQUENCE [LARGE SCALE GENOMIC DNA]</scope>
    <source>
        <strain evidence="1 2">NPDC033843</strain>
    </source>
</reference>
<dbReference type="RefSeq" id="WP_334579085.1">
    <property type="nucleotide sequence ID" value="NZ_JBEZVE010000006.1"/>
</dbReference>
<sequence>MDMFKPSRSKQWPGLRPELGYLVGEFGTASAAEPDLDLDLDLGRSRFMSVAL</sequence>
<protein>
    <submittedName>
        <fullName evidence="1">Uncharacterized protein</fullName>
    </submittedName>
</protein>
<gene>
    <name evidence="1" type="ORF">AB0E89_13665</name>
</gene>
<comment type="caution">
    <text evidence="1">The sequence shown here is derived from an EMBL/GenBank/DDBJ whole genome shotgun (WGS) entry which is preliminary data.</text>
</comment>
<keyword evidence="2" id="KW-1185">Reference proteome</keyword>
<organism evidence="1 2">
    <name type="scientific">Streptomyces sp. 900129855</name>
    <dbReference type="NCBI Taxonomy" id="3155129"/>
    <lineage>
        <taxon>Bacteria</taxon>
        <taxon>Bacillati</taxon>
        <taxon>Actinomycetota</taxon>
        <taxon>Actinomycetes</taxon>
        <taxon>Kitasatosporales</taxon>
        <taxon>Streptomycetaceae</taxon>
        <taxon>Streptomyces</taxon>
    </lineage>
</organism>
<dbReference type="Proteomes" id="UP001550739">
    <property type="component" value="Unassembled WGS sequence"/>
</dbReference>
<evidence type="ECO:0000313" key="2">
    <source>
        <dbReference type="Proteomes" id="UP001550739"/>
    </source>
</evidence>
<evidence type="ECO:0000313" key="1">
    <source>
        <dbReference type="EMBL" id="MEU3781613.1"/>
    </source>
</evidence>
<accession>A0ABV2ZGD5</accession>